<name>A0A8J4AIE9_9ACTN</name>
<reference evidence="4" key="1">
    <citation type="journal article" date="2021" name="Int. J. Syst. Evol. Microbiol.">
        <title>Actinocatenispora comari sp. nov., an endophytic actinomycete isolated from aerial parts of Comarum salesowianum.</title>
        <authorList>
            <person name="Oyunbileg N."/>
            <person name="Iizaka Y."/>
            <person name="Hamada M."/>
            <person name="Davaapurev B.O."/>
            <person name="Fukumoto A."/>
            <person name="Tsetseg B."/>
            <person name="Kato F."/>
            <person name="Tamura T."/>
            <person name="Batkhuu J."/>
            <person name="Anzai Y."/>
        </authorList>
    </citation>
    <scope>NUCLEOTIDE SEQUENCE [LARGE SCALE GENOMIC DNA]</scope>
    <source>
        <strain evidence="4">NUM-2625</strain>
    </source>
</reference>
<feature type="domain" description="Saccharopine dehydrogenase NADP binding" evidence="1">
    <location>
        <begin position="3"/>
        <end position="126"/>
    </location>
</feature>
<gene>
    <name evidence="2" type="ORF">NUM_44530</name>
    <name evidence="3" type="ORF">NUM_71000</name>
</gene>
<dbReference type="SUPFAM" id="SSF51735">
    <property type="entry name" value="NAD(P)-binding Rossmann-fold domains"/>
    <property type="match status" value="1"/>
</dbReference>
<dbReference type="AlphaFoldDB" id="A0A8J4AIE9"/>
<proteinExistence type="predicted"/>
<dbReference type="PANTHER" id="PTHR43781:SF1">
    <property type="entry name" value="SACCHAROPINE DEHYDROGENASE"/>
    <property type="match status" value="1"/>
</dbReference>
<dbReference type="Gene3D" id="3.40.50.720">
    <property type="entry name" value="NAD(P)-binding Rossmann-like Domain"/>
    <property type="match status" value="1"/>
</dbReference>
<dbReference type="EMBL" id="BOPO01000084">
    <property type="protein sequence ID" value="GIL29199.1"/>
    <property type="molecule type" value="Genomic_DNA"/>
</dbReference>
<dbReference type="EMBL" id="BOPO01000150">
    <property type="protein sequence ID" value="GIL31846.1"/>
    <property type="molecule type" value="Genomic_DNA"/>
</dbReference>
<dbReference type="Pfam" id="PF03435">
    <property type="entry name" value="Sacchrp_dh_NADP"/>
    <property type="match status" value="1"/>
</dbReference>
<evidence type="ECO:0000313" key="3">
    <source>
        <dbReference type="EMBL" id="GIL31846.1"/>
    </source>
</evidence>
<dbReference type="InterPro" id="IPR036291">
    <property type="entry name" value="NAD(P)-bd_dom_sf"/>
</dbReference>
<dbReference type="PANTHER" id="PTHR43781">
    <property type="entry name" value="SACCHAROPINE DEHYDROGENASE"/>
    <property type="match status" value="1"/>
</dbReference>
<evidence type="ECO:0000313" key="2">
    <source>
        <dbReference type="EMBL" id="GIL29199.1"/>
    </source>
</evidence>
<dbReference type="RefSeq" id="WP_207126870.1">
    <property type="nucleotide sequence ID" value="NZ_BOPO01000084.1"/>
</dbReference>
<sequence length="356" mass="37236">MKIAVYGASGFQAKLVLAELARRDIRPGLVGRNAERLHAAAVQVGLVDAERRVADTGDHDALVDAFCGYDVVINCAGPFTPSGHAVVRAVIAAGCHYVDTAGEQSYIKSVFDTFTDEARRAGVTVVPATNDACVPGDLIARLIAERIPRIDEMAVAHFIVGGGGPSRGSLRSLIETADAIAAGGLTYDDGDWHTGIPARRAAITLPGETQPTPVSALPLSEVVTIPRHVTVRHVESLVDAALSARLSTPLTAQMIDSLPEGPSDGARAAQRFTYLVDAAGPDGEHVRGTIRGRDTYGTTAVIAVEAARRLVADGASHGVLAPAQAYDPASFLDFLGQHGITWAITDSDISHSQPTS</sequence>
<evidence type="ECO:0000259" key="1">
    <source>
        <dbReference type="Pfam" id="PF03435"/>
    </source>
</evidence>
<accession>A0A8J4AIE9</accession>
<reference evidence="3" key="2">
    <citation type="submission" date="2021-02" db="EMBL/GenBank/DDBJ databases">
        <title>Whole genome shotgun sequence of Actinocatenispora sp. strain NUM-2625.</title>
        <authorList>
            <person name="Oyunbileg N."/>
            <person name="Iizaka Y."/>
            <person name="Davaapurev BO."/>
            <person name="Fukumoto A."/>
            <person name="Batkhuu J."/>
            <person name="Anzai Y."/>
        </authorList>
    </citation>
    <scope>NUCLEOTIDE SEQUENCE</scope>
    <source>
        <strain evidence="3">NUM-2625</strain>
    </source>
</reference>
<comment type="caution">
    <text evidence="3">The sequence shown here is derived from an EMBL/GenBank/DDBJ whole genome shotgun (WGS) entry which is preliminary data.</text>
</comment>
<keyword evidence="4" id="KW-1185">Reference proteome</keyword>
<protein>
    <submittedName>
        <fullName evidence="3">Saccharopine dehydrogenase</fullName>
    </submittedName>
</protein>
<dbReference type="InterPro" id="IPR005097">
    <property type="entry name" value="Sacchrp_dh_NADP-bd"/>
</dbReference>
<dbReference type="Proteomes" id="UP000614996">
    <property type="component" value="Unassembled WGS sequence"/>
</dbReference>
<evidence type="ECO:0000313" key="4">
    <source>
        <dbReference type="Proteomes" id="UP000614996"/>
    </source>
</evidence>
<organism evidence="3 4">
    <name type="scientific">Actinocatenispora comari</name>
    <dbReference type="NCBI Taxonomy" id="2807577"/>
    <lineage>
        <taxon>Bacteria</taxon>
        <taxon>Bacillati</taxon>
        <taxon>Actinomycetota</taxon>
        <taxon>Actinomycetes</taxon>
        <taxon>Micromonosporales</taxon>
        <taxon>Micromonosporaceae</taxon>
        <taxon>Actinocatenispora</taxon>
    </lineage>
</organism>